<organism evidence="2 3">
    <name type="scientific">Metallosphaera prunae</name>
    <dbReference type="NCBI Taxonomy" id="47304"/>
    <lineage>
        <taxon>Archaea</taxon>
        <taxon>Thermoproteota</taxon>
        <taxon>Thermoprotei</taxon>
        <taxon>Sulfolobales</taxon>
        <taxon>Sulfolobaceae</taxon>
        <taxon>Metallosphaera</taxon>
    </lineage>
</organism>
<accession>A0A4D8S0N8</accession>
<dbReference type="PANTHER" id="PTHR37291:SF1">
    <property type="entry name" value="TYPE IV METHYL-DIRECTED RESTRICTION ENZYME ECOKMCRB SUBUNIT"/>
    <property type="match status" value="1"/>
</dbReference>
<sequence>MYDDWFKLRQGLEYLDTYLTTNNEKELNESIDRIISLIDKKIISQTDIKENSAREEPNPICVFVGNKDNYEHWMYSFRYSLEAEVSYMLWGDTVSSKSKSTPDEETHFEYGTLVDAYRKQIKDGNIVDPLFAIFYLNKSFFGFGIITDINYDIFRNFTYWKEVSFDKIWKMRVRMKVLYIHKKLRDKPFENWASFDEISFDPLTDGKISLNANNCYRKKEVMEYLLNEYIKPKKDEIRNTLLFYRDIYQKLRASQERKLSSLQNLTTGNLQFKPQISCVKTGDIVLNDLYLGTGLETTQFSSILKESMRGGNVLFVGPPGVGKTELATRLARYYAGDNCYTITTANSLWFRRDVIGGETIQAGSVIWKSGLLVKAYNRAAEIPSANSFAIIIDEINRADIDKAFGEFFTIFSSTEPSNWKLPSSLVDEIKSYGNNVDEEARRFLENYERLGDKPLTGLRIIATMNLIDFRNLFDIGSALTRRFFVFQFEYPKGIEDISKLNLQVDKEIKDIIKCLREKFSSRPRGDLLEGFDTRSGFNISPASLKKAINIYNSTQNKDIHIFREILRSTLGTVNLKDLENYNKYFEECEKNVNQGQTTN</sequence>
<dbReference type="SMART" id="SM00382">
    <property type="entry name" value="AAA"/>
    <property type="match status" value="1"/>
</dbReference>
<dbReference type="Proteomes" id="UP000298568">
    <property type="component" value="Chromosome"/>
</dbReference>
<dbReference type="GO" id="GO:0016887">
    <property type="term" value="F:ATP hydrolysis activity"/>
    <property type="evidence" value="ECO:0007669"/>
    <property type="project" value="InterPro"/>
</dbReference>
<dbReference type="Gene3D" id="3.40.50.300">
    <property type="entry name" value="P-loop containing nucleotide triphosphate hydrolases"/>
    <property type="match status" value="1"/>
</dbReference>
<keyword evidence="3" id="KW-1185">Reference proteome</keyword>
<evidence type="ECO:0000313" key="2">
    <source>
        <dbReference type="EMBL" id="QCO29312.1"/>
    </source>
</evidence>
<dbReference type="AlphaFoldDB" id="A0A4D8S0N8"/>
<proteinExistence type="predicted"/>
<gene>
    <name evidence="2" type="ORF">DFR88_01400</name>
</gene>
<dbReference type="RefSeq" id="WP_193453358.1">
    <property type="nucleotide sequence ID" value="NZ_CP031156.1"/>
</dbReference>
<dbReference type="Pfam" id="PF07728">
    <property type="entry name" value="AAA_5"/>
    <property type="match status" value="1"/>
</dbReference>
<feature type="domain" description="AAA+ ATPase" evidence="1">
    <location>
        <begin position="309"/>
        <end position="489"/>
    </location>
</feature>
<dbReference type="EMBL" id="CP031156">
    <property type="protein sequence ID" value="QCO29312.1"/>
    <property type="molecule type" value="Genomic_DNA"/>
</dbReference>
<dbReference type="GO" id="GO:0005524">
    <property type="term" value="F:ATP binding"/>
    <property type="evidence" value="ECO:0007669"/>
    <property type="project" value="InterPro"/>
</dbReference>
<reference evidence="2 3" key="1">
    <citation type="submission" date="2018-07" db="EMBL/GenBank/DDBJ databases">
        <title>Complete Genome Sequences of Extremely Thermoacidophilic, Metal-Mobilizing Type-Strain Members of the Archaeal Family Sulfolobaceae: Acidianus brierleyi DSM-1651T, Acidianus sulfidivorans DSM-18786T, Metallosphaera hakonensis DSM-7519T, and Metallosphaera prunae DSM-10039T.</title>
        <authorList>
            <person name="Counts J.A."/>
            <person name="Kelly R.M."/>
        </authorList>
    </citation>
    <scope>NUCLEOTIDE SEQUENCE [LARGE SCALE GENOMIC DNA]</scope>
    <source>
        <strain evidence="2 3">Ron 12/II</strain>
    </source>
</reference>
<name>A0A4D8S0N8_METPR</name>
<dbReference type="InterPro" id="IPR052934">
    <property type="entry name" value="Methyl-DNA_Rec/Restrict_Enz"/>
</dbReference>
<dbReference type="InterPro" id="IPR003593">
    <property type="entry name" value="AAA+_ATPase"/>
</dbReference>
<dbReference type="SUPFAM" id="SSF52540">
    <property type="entry name" value="P-loop containing nucleoside triphosphate hydrolases"/>
    <property type="match status" value="1"/>
</dbReference>
<dbReference type="CDD" id="cd00009">
    <property type="entry name" value="AAA"/>
    <property type="match status" value="1"/>
</dbReference>
<dbReference type="KEGG" id="mpru:DFR88_01400"/>
<dbReference type="InterPro" id="IPR027417">
    <property type="entry name" value="P-loop_NTPase"/>
</dbReference>
<dbReference type="GeneID" id="59455509"/>
<protein>
    <submittedName>
        <fullName evidence="2">AAA family ATPase</fullName>
    </submittedName>
</protein>
<dbReference type="PANTHER" id="PTHR37291">
    <property type="entry name" value="5-METHYLCYTOSINE-SPECIFIC RESTRICTION ENZYME B"/>
    <property type="match status" value="1"/>
</dbReference>
<dbReference type="InterPro" id="IPR011704">
    <property type="entry name" value="ATPase_dyneun-rel_AAA"/>
</dbReference>
<evidence type="ECO:0000313" key="3">
    <source>
        <dbReference type="Proteomes" id="UP000298568"/>
    </source>
</evidence>
<evidence type="ECO:0000259" key="1">
    <source>
        <dbReference type="SMART" id="SM00382"/>
    </source>
</evidence>